<protein>
    <recommendedName>
        <fullName evidence="5">Pentatricopeptide repeat-containing protein</fullName>
    </recommendedName>
</protein>
<accession>A0A834HEV5</accession>
<dbReference type="InterPro" id="IPR051222">
    <property type="entry name" value="PPR/CCM1_RNA-binding"/>
</dbReference>
<evidence type="ECO:0008006" key="5">
    <source>
        <dbReference type="Google" id="ProtNLM"/>
    </source>
</evidence>
<dbReference type="EMBL" id="WJXA01000002">
    <property type="protein sequence ID" value="KAF7151115.1"/>
    <property type="molecule type" value="Genomic_DNA"/>
</dbReference>
<dbReference type="PANTHER" id="PTHR47942">
    <property type="entry name" value="TETRATRICOPEPTIDE REPEAT (TPR)-LIKE SUPERFAMILY PROTEIN-RELATED"/>
    <property type="match status" value="1"/>
</dbReference>
<dbReference type="OrthoDB" id="185373at2759"/>
<evidence type="ECO:0000256" key="1">
    <source>
        <dbReference type="ARBA" id="ARBA00022737"/>
    </source>
</evidence>
<organism evidence="3 4">
    <name type="scientific">Rhododendron simsii</name>
    <name type="common">Sims's rhododendron</name>
    <dbReference type="NCBI Taxonomy" id="118357"/>
    <lineage>
        <taxon>Eukaryota</taxon>
        <taxon>Viridiplantae</taxon>
        <taxon>Streptophyta</taxon>
        <taxon>Embryophyta</taxon>
        <taxon>Tracheophyta</taxon>
        <taxon>Spermatophyta</taxon>
        <taxon>Magnoliopsida</taxon>
        <taxon>eudicotyledons</taxon>
        <taxon>Gunneridae</taxon>
        <taxon>Pentapetalae</taxon>
        <taxon>asterids</taxon>
        <taxon>Ericales</taxon>
        <taxon>Ericaceae</taxon>
        <taxon>Ericoideae</taxon>
        <taxon>Rhodoreae</taxon>
        <taxon>Rhododendron</taxon>
    </lineage>
</organism>
<name>A0A834HEV5_RHOSS</name>
<feature type="repeat" description="PPR" evidence="2">
    <location>
        <begin position="148"/>
        <end position="182"/>
    </location>
</feature>
<dbReference type="Proteomes" id="UP000626092">
    <property type="component" value="Unassembled WGS sequence"/>
</dbReference>
<dbReference type="Gene3D" id="1.25.40.10">
    <property type="entry name" value="Tetratricopeptide repeat domain"/>
    <property type="match status" value="1"/>
</dbReference>
<evidence type="ECO:0000256" key="2">
    <source>
        <dbReference type="PROSITE-ProRule" id="PRU00708"/>
    </source>
</evidence>
<dbReference type="PANTHER" id="PTHR47942:SF63">
    <property type="entry name" value="PENTATRICOPEPTIDE REPEAT-CONTAINING PROTEIN"/>
    <property type="match status" value="1"/>
</dbReference>
<reference evidence="3" key="1">
    <citation type="submission" date="2019-11" db="EMBL/GenBank/DDBJ databases">
        <authorList>
            <person name="Liu Y."/>
            <person name="Hou J."/>
            <person name="Li T.-Q."/>
            <person name="Guan C.-H."/>
            <person name="Wu X."/>
            <person name="Wu H.-Z."/>
            <person name="Ling F."/>
            <person name="Zhang R."/>
            <person name="Shi X.-G."/>
            <person name="Ren J.-P."/>
            <person name="Chen E.-F."/>
            <person name="Sun J.-M."/>
        </authorList>
    </citation>
    <scope>NUCLEOTIDE SEQUENCE</scope>
    <source>
        <strain evidence="3">Adult_tree_wgs_1</strain>
        <tissue evidence="3">Leaves</tissue>
    </source>
</reference>
<dbReference type="PROSITE" id="PS51375">
    <property type="entry name" value="PPR"/>
    <property type="match status" value="1"/>
</dbReference>
<comment type="caution">
    <text evidence="3">The sequence shown here is derived from an EMBL/GenBank/DDBJ whole genome shotgun (WGS) entry which is preliminary data.</text>
</comment>
<proteinExistence type="predicted"/>
<evidence type="ECO:0000313" key="4">
    <source>
        <dbReference type="Proteomes" id="UP000626092"/>
    </source>
</evidence>
<dbReference type="Pfam" id="PF01535">
    <property type="entry name" value="PPR"/>
    <property type="match status" value="1"/>
</dbReference>
<keyword evidence="1" id="KW-0677">Repeat</keyword>
<sequence length="219" mass="24145">MTDQLPLEDFVCSKEGHDQHPSRVGCGAFIGIQRQAKTQEDGLIAAPPKGFKEEVSSGLEKLDSVETNGGFNLVITATVPSIAPPPTAVPPSVLDRTVPPPALDRKEKMDVSPNLETYNVLVKITCKKLRFSEARELLEWMWVWELKLDVSYGTLINRCAKSGDLSGALKVFDEMCERGVSPDVRSYNILIDGFFKKCLSFLLIVGHKDNLNKLTIAIA</sequence>
<dbReference type="InterPro" id="IPR002885">
    <property type="entry name" value="PPR_rpt"/>
</dbReference>
<dbReference type="NCBIfam" id="TIGR00756">
    <property type="entry name" value="PPR"/>
    <property type="match status" value="1"/>
</dbReference>
<dbReference type="AlphaFoldDB" id="A0A834HEV5"/>
<gene>
    <name evidence="3" type="ORF">RHSIM_Rhsim02G0112200</name>
</gene>
<dbReference type="InterPro" id="IPR011990">
    <property type="entry name" value="TPR-like_helical_dom_sf"/>
</dbReference>
<dbReference type="Pfam" id="PF13041">
    <property type="entry name" value="PPR_2"/>
    <property type="match status" value="1"/>
</dbReference>
<keyword evidence="4" id="KW-1185">Reference proteome</keyword>
<evidence type="ECO:0000313" key="3">
    <source>
        <dbReference type="EMBL" id="KAF7151115.1"/>
    </source>
</evidence>